<accession>A0AAV2IEQ8</accession>
<reference evidence="3 4" key="1">
    <citation type="submission" date="2024-04" db="EMBL/GenBank/DDBJ databases">
        <authorList>
            <consortium name="Genoscope - CEA"/>
            <person name="William W."/>
        </authorList>
    </citation>
    <scope>NUCLEOTIDE SEQUENCE [LARGE SCALE GENOMIC DNA]</scope>
</reference>
<dbReference type="EMBL" id="CAXITT010000644">
    <property type="protein sequence ID" value="CAL1544765.1"/>
    <property type="molecule type" value="Genomic_DNA"/>
</dbReference>
<dbReference type="Proteomes" id="UP001497497">
    <property type="component" value="Unassembled WGS sequence"/>
</dbReference>
<organism evidence="3 4">
    <name type="scientific">Lymnaea stagnalis</name>
    <name type="common">Great pond snail</name>
    <name type="synonym">Helix stagnalis</name>
    <dbReference type="NCBI Taxonomy" id="6523"/>
    <lineage>
        <taxon>Eukaryota</taxon>
        <taxon>Metazoa</taxon>
        <taxon>Spiralia</taxon>
        <taxon>Lophotrochozoa</taxon>
        <taxon>Mollusca</taxon>
        <taxon>Gastropoda</taxon>
        <taxon>Heterobranchia</taxon>
        <taxon>Euthyneura</taxon>
        <taxon>Panpulmonata</taxon>
        <taxon>Hygrophila</taxon>
        <taxon>Lymnaeoidea</taxon>
        <taxon>Lymnaeidae</taxon>
        <taxon>Lymnaea</taxon>
    </lineage>
</organism>
<feature type="non-terminal residue" evidence="3">
    <location>
        <position position="177"/>
    </location>
</feature>
<sequence>MSAFLVFIYLGKAEFSENNVEDLYMLACSLKVSSLKDMCKEYMWATQMSEDRIKIPQLLVFSHRSEMRDQSSMADLSGEKVYENKGINTSPQLNFMEASTQTDRSTTEAGEGGQEEWVMLKKTKQKTVSPSKCRLVKVFSGIESPASNKAGKKGWLSPKRRYKTESQMDGRVMQKEA</sequence>
<keyword evidence="4" id="KW-1185">Reference proteome</keyword>
<dbReference type="Gene3D" id="3.30.710.10">
    <property type="entry name" value="Potassium Channel Kv1.1, Chain A"/>
    <property type="match status" value="1"/>
</dbReference>
<dbReference type="InterPro" id="IPR011333">
    <property type="entry name" value="SKP1/BTB/POZ_sf"/>
</dbReference>
<proteinExistence type="predicted"/>
<evidence type="ECO:0000256" key="1">
    <source>
        <dbReference type="SAM" id="MobiDB-lite"/>
    </source>
</evidence>
<dbReference type="AlphaFoldDB" id="A0AAV2IEQ8"/>
<evidence type="ECO:0000259" key="2">
    <source>
        <dbReference type="Pfam" id="PF00651"/>
    </source>
</evidence>
<protein>
    <recommendedName>
        <fullName evidence="2">BTB domain-containing protein</fullName>
    </recommendedName>
</protein>
<dbReference type="SUPFAM" id="SSF54695">
    <property type="entry name" value="POZ domain"/>
    <property type="match status" value="1"/>
</dbReference>
<evidence type="ECO:0000313" key="3">
    <source>
        <dbReference type="EMBL" id="CAL1544765.1"/>
    </source>
</evidence>
<gene>
    <name evidence="3" type="ORF">GSLYS_00018248001</name>
</gene>
<comment type="caution">
    <text evidence="3">The sequence shown here is derived from an EMBL/GenBank/DDBJ whole genome shotgun (WGS) entry which is preliminary data.</text>
</comment>
<name>A0AAV2IEQ8_LYMST</name>
<feature type="domain" description="BTB" evidence="2">
    <location>
        <begin position="2"/>
        <end position="43"/>
    </location>
</feature>
<feature type="region of interest" description="Disordered" evidence="1">
    <location>
        <begin position="144"/>
        <end position="177"/>
    </location>
</feature>
<feature type="compositionally biased region" description="Basic and acidic residues" evidence="1">
    <location>
        <begin position="163"/>
        <end position="177"/>
    </location>
</feature>
<dbReference type="InterPro" id="IPR000210">
    <property type="entry name" value="BTB/POZ_dom"/>
</dbReference>
<dbReference type="Pfam" id="PF00651">
    <property type="entry name" value="BTB"/>
    <property type="match status" value="1"/>
</dbReference>
<evidence type="ECO:0000313" key="4">
    <source>
        <dbReference type="Proteomes" id="UP001497497"/>
    </source>
</evidence>